<keyword evidence="6 9" id="KW-0472">Membrane</keyword>
<dbReference type="InterPro" id="IPR051697">
    <property type="entry name" value="Patched_domain-protein"/>
</dbReference>
<sequence length="1010" mass="112942">MKSSLKEFENLKKRAFYKLGLSIGSYPWVYIIALLLFSAFSSVGFLRFHQINNTRIVYTDSKSPSHEEARILHTFLRQNGTLDLIEVIIESRDNGSLLRDNYSQQLWNLIHEINTEITAEDSSGHQLTYYNMCEPYCQQNEPVTAFLDVYNRNLSRIDATYPTMDILGRRVFIAENIHGVSLDKDTNNVVAFTTVLLHYLMVYPEAKPLLDWEAKAVSLVHSDKYDLLRAIIGSDNQAEAEMQQVGSRMAPYLSIALFLLVIFLMLCSIRYKRRESKPLEAMIGGVVPLLAGVTTIGLVSATGLAFQSIVVSTLFMILAIEVLNKSIQVMQSKLNSLTASSQATHSRDSERLSALEPTKAQNAAVQHEDARPDDSQPVEVDASRVNRVVVHEKPQEEEETDDQYFEILTIEVSDCVSPLRMKASSSKPSEEKTEEGKNLSGHDGSPETLKRKPVLVASEDRTLLRRRTREDDRGIDDVFIMLAAWHRTDNNMDIPKRTATMIQESAHSMTITSLTNMISFGTGVFSSTLALQTFAIYSTVANALCYFYQLIIFPALLTLSAYREHRKGNDSGSGCLPEELTYVKYAGEFHDRVWKFLARLVVKPWMKLLTALALIAYWTATYYGISTAHAELALQSVASPDSRIAQFKSRYDDILKEMQTLVVVVTTPGDLRDPKRLSNVTRMIEDYEVAAYSYGPKSTLCFLKAYMDFVEFREKEDEEEKVAFTYVHIPDFIKSDTGWKGTMRVNETACTLNKPSCLSSFLFTTGFTTLSGYREMIPLVQEWRAISKRYPELGVYAYSERSDYVDQSAKFGAVIWQTLFSAVICMGIAFILFIPDVVSIAAAMFSLLSVNLGVIGFLSLWAVNIDPISVAALLMSIGFSVDISAHISYHYYLAKAPTPRGKLEHAFLNVGWPAMQGVLSTCFGTLTILIKPSHLGSIFVKTILLVSVIGLVHGLIVLPVFLSMLTSLLKYGKSTVAPCEYDQSDTSISASTNPPEISIKSATGYMGTSN</sequence>
<dbReference type="Pfam" id="PF02460">
    <property type="entry name" value="Patched"/>
    <property type="match status" value="2"/>
</dbReference>
<dbReference type="PANTHER" id="PTHR10796:SF104">
    <property type="entry name" value="SSD DOMAIN-CONTAINING PROTEIN"/>
    <property type="match status" value="1"/>
</dbReference>
<evidence type="ECO:0000256" key="5">
    <source>
        <dbReference type="ARBA" id="ARBA00022989"/>
    </source>
</evidence>
<dbReference type="InterPro" id="IPR003392">
    <property type="entry name" value="PTHD_SSD"/>
</dbReference>
<feature type="compositionally biased region" description="Basic and acidic residues" evidence="8">
    <location>
        <begin position="428"/>
        <end position="437"/>
    </location>
</feature>
<feature type="transmembrane region" description="Helical" evidence="9">
    <location>
        <begin position="249"/>
        <end position="269"/>
    </location>
</feature>
<dbReference type="EMBL" id="WIXE01000701">
    <property type="protein sequence ID" value="KAK5986335.1"/>
    <property type="molecule type" value="Genomic_DNA"/>
</dbReference>
<feature type="transmembrane region" description="Helical" evidence="9">
    <location>
        <begin position="281"/>
        <end position="299"/>
    </location>
</feature>
<evidence type="ECO:0000313" key="12">
    <source>
        <dbReference type="Proteomes" id="UP001331761"/>
    </source>
</evidence>
<feature type="transmembrane region" description="Helical" evidence="9">
    <location>
        <begin position="840"/>
        <end position="863"/>
    </location>
</feature>
<feature type="compositionally biased region" description="Polar residues" evidence="8">
    <location>
        <begin position="985"/>
        <end position="995"/>
    </location>
</feature>
<feature type="domain" description="SSD" evidence="10">
    <location>
        <begin position="474"/>
        <end position="559"/>
    </location>
</feature>
<comment type="subcellular location">
    <subcellularLocation>
        <location evidence="1">Cell membrane</location>
        <topology evidence="1">Multi-pass membrane protein</topology>
    </subcellularLocation>
</comment>
<evidence type="ECO:0000256" key="6">
    <source>
        <dbReference type="ARBA" id="ARBA00023136"/>
    </source>
</evidence>
<dbReference type="Proteomes" id="UP001331761">
    <property type="component" value="Unassembled WGS sequence"/>
</dbReference>
<feature type="transmembrane region" description="Helical" evidence="9">
    <location>
        <begin position="912"/>
        <end position="930"/>
    </location>
</feature>
<keyword evidence="3" id="KW-1003">Cell membrane</keyword>
<feature type="transmembrane region" description="Helical" evidence="9">
    <location>
        <begin position="21"/>
        <end position="46"/>
    </location>
</feature>
<feature type="region of interest" description="Disordered" evidence="8">
    <location>
        <begin position="338"/>
        <end position="401"/>
    </location>
</feature>
<dbReference type="AlphaFoldDB" id="A0AAN8G8Z6"/>
<dbReference type="PROSITE" id="PS50156">
    <property type="entry name" value="SSD"/>
    <property type="match status" value="1"/>
</dbReference>
<evidence type="ECO:0000256" key="8">
    <source>
        <dbReference type="SAM" id="MobiDB-lite"/>
    </source>
</evidence>
<feature type="transmembrane region" description="Helical" evidence="9">
    <location>
        <begin position="305"/>
        <end position="323"/>
    </location>
</feature>
<evidence type="ECO:0000256" key="1">
    <source>
        <dbReference type="ARBA" id="ARBA00004651"/>
    </source>
</evidence>
<dbReference type="SUPFAM" id="SSF82866">
    <property type="entry name" value="Multidrug efflux transporter AcrB transmembrane domain"/>
    <property type="match status" value="2"/>
</dbReference>
<keyword evidence="7" id="KW-0325">Glycoprotein</keyword>
<organism evidence="11 12">
    <name type="scientific">Trichostrongylus colubriformis</name>
    <name type="common">Black scour worm</name>
    <dbReference type="NCBI Taxonomy" id="6319"/>
    <lineage>
        <taxon>Eukaryota</taxon>
        <taxon>Metazoa</taxon>
        <taxon>Ecdysozoa</taxon>
        <taxon>Nematoda</taxon>
        <taxon>Chromadorea</taxon>
        <taxon>Rhabditida</taxon>
        <taxon>Rhabditina</taxon>
        <taxon>Rhabditomorpha</taxon>
        <taxon>Strongyloidea</taxon>
        <taxon>Trichostrongylidae</taxon>
        <taxon>Trichostrongylus</taxon>
    </lineage>
</organism>
<evidence type="ECO:0000313" key="11">
    <source>
        <dbReference type="EMBL" id="KAK5986335.1"/>
    </source>
</evidence>
<keyword evidence="5 9" id="KW-1133">Transmembrane helix</keyword>
<evidence type="ECO:0000256" key="4">
    <source>
        <dbReference type="ARBA" id="ARBA00022692"/>
    </source>
</evidence>
<name>A0AAN8G8Z6_TRICO</name>
<evidence type="ECO:0000259" key="10">
    <source>
        <dbReference type="PROSITE" id="PS50156"/>
    </source>
</evidence>
<evidence type="ECO:0000256" key="3">
    <source>
        <dbReference type="ARBA" id="ARBA00022475"/>
    </source>
</evidence>
<evidence type="ECO:0000256" key="7">
    <source>
        <dbReference type="ARBA" id="ARBA00023180"/>
    </source>
</evidence>
<feature type="region of interest" description="Disordered" evidence="8">
    <location>
        <begin position="419"/>
        <end position="452"/>
    </location>
</feature>
<feature type="transmembrane region" description="Helical" evidence="9">
    <location>
        <begin position="546"/>
        <end position="562"/>
    </location>
</feature>
<reference evidence="11 12" key="1">
    <citation type="submission" date="2019-10" db="EMBL/GenBank/DDBJ databases">
        <title>Assembly and Annotation for the nematode Trichostrongylus colubriformis.</title>
        <authorList>
            <person name="Martin J."/>
        </authorList>
    </citation>
    <scope>NUCLEOTIDE SEQUENCE [LARGE SCALE GENOMIC DNA]</scope>
    <source>
        <strain evidence="11">G859</strain>
        <tissue evidence="11">Whole worm</tissue>
    </source>
</reference>
<dbReference type="GO" id="GO:0018996">
    <property type="term" value="P:molting cycle, collagen and cuticulin-based cuticle"/>
    <property type="evidence" value="ECO:0007669"/>
    <property type="project" value="TreeGrafter"/>
</dbReference>
<dbReference type="GO" id="GO:0030659">
    <property type="term" value="C:cytoplasmic vesicle membrane"/>
    <property type="evidence" value="ECO:0007669"/>
    <property type="project" value="TreeGrafter"/>
</dbReference>
<accession>A0AAN8G8Z6</accession>
<comment type="similarity">
    <text evidence="2">Belongs to the patched family.</text>
</comment>
<dbReference type="GO" id="GO:0005886">
    <property type="term" value="C:plasma membrane"/>
    <property type="evidence" value="ECO:0007669"/>
    <property type="project" value="UniProtKB-SubCell"/>
</dbReference>
<gene>
    <name evidence="11" type="ORF">GCK32_003548</name>
</gene>
<protein>
    <recommendedName>
        <fullName evidence="10">SSD domain-containing protein</fullName>
    </recommendedName>
</protein>
<evidence type="ECO:0000256" key="9">
    <source>
        <dbReference type="SAM" id="Phobius"/>
    </source>
</evidence>
<feature type="region of interest" description="Disordered" evidence="8">
    <location>
        <begin position="985"/>
        <end position="1010"/>
    </location>
</feature>
<feature type="transmembrane region" description="Helical" evidence="9">
    <location>
        <begin position="517"/>
        <end position="540"/>
    </location>
</feature>
<feature type="compositionally biased region" description="Basic and acidic residues" evidence="8">
    <location>
        <begin position="381"/>
        <end position="394"/>
    </location>
</feature>
<dbReference type="GO" id="GO:0006897">
    <property type="term" value="P:endocytosis"/>
    <property type="evidence" value="ECO:0007669"/>
    <property type="project" value="TreeGrafter"/>
</dbReference>
<dbReference type="FunFam" id="1.20.1640.10:FF:000013">
    <property type="entry name" value="PaTched Related family"/>
    <property type="match status" value="1"/>
</dbReference>
<evidence type="ECO:0000256" key="2">
    <source>
        <dbReference type="ARBA" id="ARBA00005585"/>
    </source>
</evidence>
<feature type="transmembrane region" description="Helical" evidence="9">
    <location>
        <begin position="870"/>
        <end position="892"/>
    </location>
</feature>
<dbReference type="PANTHER" id="PTHR10796">
    <property type="entry name" value="PATCHED-RELATED"/>
    <property type="match status" value="1"/>
</dbReference>
<keyword evidence="12" id="KW-1185">Reference proteome</keyword>
<feature type="transmembrane region" description="Helical" evidence="9">
    <location>
        <begin position="942"/>
        <end position="962"/>
    </location>
</feature>
<dbReference type="InterPro" id="IPR000731">
    <property type="entry name" value="SSD"/>
</dbReference>
<proteinExistence type="inferred from homology"/>
<comment type="caution">
    <text evidence="11">The sequence shown here is derived from an EMBL/GenBank/DDBJ whole genome shotgun (WGS) entry which is preliminary data.</text>
</comment>
<dbReference type="Gene3D" id="1.20.1640.10">
    <property type="entry name" value="Multidrug efflux transporter AcrB transmembrane domain"/>
    <property type="match status" value="2"/>
</dbReference>
<keyword evidence="4 9" id="KW-0812">Transmembrane</keyword>
<feature type="transmembrane region" description="Helical" evidence="9">
    <location>
        <begin position="811"/>
        <end position="834"/>
    </location>
</feature>